<accession>A0A0A2GWE5</accession>
<dbReference type="AlphaFoldDB" id="A0A0A2GWE5"/>
<dbReference type="KEGG" id="ddo:I597_1402"/>
<gene>
    <name evidence="1" type="ORF">NV36_12615</name>
</gene>
<dbReference type="SUPFAM" id="SSF82185">
    <property type="entry name" value="Histone H3 K4-specific methyltransferase SET7/9 N-terminal domain"/>
    <property type="match status" value="1"/>
</dbReference>
<sequence>MKLRLIIIFLLIVGYQNVFSQDTLSVKEIYFDNNLAYQGYNDELFTGVAQKLRKNGNGHIVAEEIYKNGVLLEWKLFYNKSHRRLAENVFYYKKYPLAPKERIRYTTNEDGKFTERTYYDTNFKKTLVTRHKDTTLIYKCPYTDGKKDGEEFCINDNGNPMIIKFVNGKKIKN</sequence>
<comment type="caution">
    <text evidence="1">The sequence shown here is derived from an EMBL/GenBank/DDBJ whole genome shotgun (WGS) entry which is preliminary data.</text>
</comment>
<dbReference type="EMBL" id="JSAQ01000001">
    <property type="protein sequence ID" value="KGO07599.1"/>
    <property type="molecule type" value="Genomic_DNA"/>
</dbReference>
<dbReference type="Proteomes" id="UP000030140">
    <property type="component" value="Unassembled WGS sequence"/>
</dbReference>
<organism evidence="1 2">
    <name type="scientific">Dokdonia donghaensis DSW-1</name>
    <dbReference type="NCBI Taxonomy" id="1300343"/>
    <lineage>
        <taxon>Bacteria</taxon>
        <taxon>Pseudomonadati</taxon>
        <taxon>Bacteroidota</taxon>
        <taxon>Flavobacteriia</taxon>
        <taxon>Flavobacteriales</taxon>
        <taxon>Flavobacteriaceae</taxon>
        <taxon>Dokdonia</taxon>
    </lineage>
</organism>
<dbReference type="RefSeq" id="WP_035327802.1">
    <property type="nucleotide sequence ID" value="NZ_CP015125.1"/>
</dbReference>
<name>A0A0A2GWE5_9FLAO</name>
<evidence type="ECO:0000313" key="1">
    <source>
        <dbReference type="EMBL" id="KGO07599.1"/>
    </source>
</evidence>
<evidence type="ECO:0000313" key="2">
    <source>
        <dbReference type="Proteomes" id="UP000030140"/>
    </source>
</evidence>
<dbReference type="Gene3D" id="3.90.930.1">
    <property type="match status" value="1"/>
</dbReference>
<proteinExistence type="predicted"/>
<dbReference type="PATRIC" id="fig|1300343.5.peg.1412"/>
<dbReference type="OrthoDB" id="1441261at2"/>
<reference evidence="1 2" key="1">
    <citation type="submission" date="2014-10" db="EMBL/GenBank/DDBJ databases">
        <title>Draft genome sequence of the proteorhodopsin-containing marine bacterium Dokdonia donghaensis.</title>
        <authorList>
            <person name="Gomez-Consarnau L."/>
            <person name="Gonzalez J.M."/>
            <person name="Riedel T."/>
            <person name="Jaenicke S."/>
            <person name="Wagner-Doebler I."/>
            <person name="Fuhrman J.A."/>
        </authorList>
    </citation>
    <scope>NUCLEOTIDE SEQUENCE [LARGE SCALE GENOMIC DNA]</scope>
    <source>
        <strain evidence="1 2">DSW-1</strain>
    </source>
</reference>
<protein>
    <submittedName>
        <fullName evidence="1">Uncharacterized protein</fullName>
    </submittedName>
</protein>
<keyword evidence="2" id="KW-1185">Reference proteome</keyword>